<dbReference type="Proteomes" id="UP000737402">
    <property type="component" value="Unassembled WGS sequence"/>
</dbReference>
<dbReference type="EMBL" id="JAFBED010000003">
    <property type="protein sequence ID" value="MBM7619667.1"/>
    <property type="molecule type" value="Genomic_DNA"/>
</dbReference>
<name>A0ABS2NZ35_9BACI</name>
<proteinExistence type="predicted"/>
<gene>
    <name evidence="1" type="ORF">JOC95_001519</name>
</gene>
<protein>
    <submittedName>
        <fullName evidence="1">Hydroxymethylpyrimidine pyrophosphatase-like HAD family hydrolase</fullName>
    </submittedName>
</protein>
<reference evidence="1 2" key="1">
    <citation type="submission" date="2021-01" db="EMBL/GenBank/DDBJ databases">
        <title>Genomic Encyclopedia of Type Strains, Phase IV (KMG-IV): sequencing the most valuable type-strain genomes for metagenomic binning, comparative biology and taxonomic classification.</title>
        <authorList>
            <person name="Goeker M."/>
        </authorList>
    </citation>
    <scope>NUCLEOTIDE SEQUENCE [LARGE SCALE GENOMIC DNA]</scope>
    <source>
        <strain evidence="1 2">DSM 25879</strain>
    </source>
</reference>
<dbReference type="RefSeq" id="WP_204414847.1">
    <property type="nucleotide sequence ID" value="NZ_JAFBED010000003.1"/>
</dbReference>
<organism evidence="1 2">
    <name type="scientific">Sutcliffiella tianshenii</name>
    <dbReference type="NCBI Taxonomy" id="1463404"/>
    <lineage>
        <taxon>Bacteria</taxon>
        <taxon>Bacillati</taxon>
        <taxon>Bacillota</taxon>
        <taxon>Bacilli</taxon>
        <taxon>Bacillales</taxon>
        <taxon>Bacillaceae</taxon>
        <taxon>Sutcliffiella</taxon>
    </lineage>
</organism>
<sequence>MFVKIYQYHIQQDKVKEYFEIQQKASEIYLKYITSQTTYLNSKADPTKWLEISRYENEEEYYKSMKLVNEEAKIQELFKGFQSLLVSDKREIMEEEFMQKQPGS</sequence>
<comment type="caution">
    <text evidence="1">The sequence shown here is derived from an EMBL/GenBank/DDBJ whole genome shotgun (WGS) entry which is preliminary data.</text>
</comment>
<accession>A0ABS2NZ35</accession>
<keyword evidence="2" id="KW-1185">Reference proteome</keyword>
<evidence type="ECO:0000313" key="1">
    <source>
        <dbReference type="EMBL" id="MBM7619667.1"/>
    </source>
</evidence>
<evidence type="ECO:0000313" key="2">
    <source>
        <dbReference type="Proteomes" id="UP000737402"/>
    </source>
</evidence>